<dbReference type="InterPro" id="IPR007341">
    <property type="entry name" value="Transgly_assoc"/>
</dbReference>
<feature type="transmembrane region" description="Helical" evidence="7">
    <location>
        <begin position="62"/>
        <end position="81"/>
    </location>
</feature>
<keyword evidence="5 7" id="KW-1133">Transmembrane helix</keyword>
<evidence type="ECO:0000313" key="8">
    <source>
        <dbReference type="EMBL" id="GEJ56903.1"/>
    </source>
</evidence>
<name>A0A7I9VKH8_9BACT</name>
<comment type="caution">
    <text evidence="8">The sequence shown here is derived from an EMBL/GenBank/DDBJ whole genome shotgun (WGS) entry which is preliminary data.</text>
</comment>
<keyword evidence="6 7" id="KW-0472">Membrane</keyword>
<dbReference type="RefSeq" id="WP_176064368.1">
    <property type="nucleotide sequence ID" value="NZ_BJTG01000003.1"/>
</dbReference>
<protein>
    <recommendedName>
        <fullName evidence="10">GlsB/YeaQ/YmgE family stress response membrane protein</fullName>
    </recommendedName>
</protein>
<reference evidence="9" key="1">
    <citation type="journal article" date="2020" name="Appl. Environ. Microbiol.">
        <title>Diazotrophic Anaeromyxobacter Isolates from Soils.</title>
        <authorList>
            <person name="Masuda Y."/>
            <person name="Yamanaka H."/>
            <person name="Xu Z.X."/>
            <person name="Shiratori Y."/>
            <person name="Aono T."/>
            <person name="Amachi S."/>
            <person name="Senoo K."/>
            <person name="Itoh H."/>
        </authorList>
    </citation>
    <scope>NUCLEOTIDE SEQUENCE [LARGE SCALE GENOMIC DNA]</scope>
    <source>
        <strain evidence="9">R267</strain>
    </source>
</reference>
<sequence>MGIIAWIVFGFIIGLLARALVPGRQHMGFVMTTLLGVAGSLVGGLVATALGGGSVQELHGAGFLGSLIGAILLLVIAGAAMRPRRAAL</sequence>
<keyword evidence="3" id="KW-1003">Cell membrane</keyword>
<dbReference type="PANTHER" id="PTHR33884">
    <property type="entry name" value="UPF0410 PROTEIN YMGE"/>
    <property type="match status" value="1"/>
</dbReference>
<evidence type="ECO:0000256" key="4">
    <source>
        <dbReference type="ARBA" id="ARBA00022692"/>
    </source>
</evidence>
<comment type="similarity">
    <text evidence="2">Belongs to the UPF0410 family.</text>
</comment>
<organism evidence="8 9">
    <name type="scientific">Anaeromyxobacter diazotrophicus</name>
    <dbReference type="NCBI Taxonomy" id="2590199"/>
    <lineage>
        <taxon>Bacteria</taxon>
        <taxon>Pseudomonadati</taxon>
        <taxon>Myxococcota</taxon>
        <taxon>Myxococcia</taxon>
        <taxon>Myxococcales</taxon>
        <taxon>Cystobacterineae</taxon>
        <taxon>Anaeromyxobacteraceae</taxon>
        <taxon>Anaeromyxobacter</taxon>
    </lineage>
</organism>
<keyword evidence="9" id="KW-1185">Reference proteome</keyword>
<evidence type="ECO:0000256" key="3">
    <source>
        <dbReference type="ARBA" id="ARBA00022475"/>
    </source>
</evidence>
<evidence type="ECO:0000313" key="9">
    <source>
        <dbReference type="Proteomes" id="UP000503640"/>
    </source>
</evidence>
<dbReference type="AlphaFoldDB" id="A0A7I9VKH8"/>
<evidence type="ECO:0008006" key="10">
    <source>
        <dbReference type="Google" id="ProtNLM"/>
    </source>
</evidence>
<evidence type="ECO:0000256" key="5">
    <source>
        <dbReference type="ARBA" id="ARBA00022989"/>
    </source>
</evidence>
<evidence type="ECO:0000256" key="1">
    <source>
        <dbReference type="ARBA" id="ARBA00004651"/>
    </source>
</evidence>
<dbReference type="GO" id="GO:0005886">
    <property type="term" value="C:plasma membrane"/>
    <property type="evidence" value="ECO:0007669"/>
    <property type="project" value="UniProtKB-SubCell"/>
</dbReference>
<gene>
    <name evidence="8" type="ORF">AMYX_16440</name>
</gene>
<accession>A0A7I9VKH8</accession>
<feature type="transmembrane region" description="Helical" evidence="7">
    <location>
        <begin position="29"/>
        <end position="50"/>
    </location>
</feature>
<keyword evidence="4 7" id="KW-0812">Transmembrane</keyword>
<dbReference type="Pfam" id="PF04226">
    <property type="entry name" value="Transgly_assoc"/>
    <property type="match status" value="1"/>
</dbReference>
<proteinExistence type="inferred from homology"/>
<evidence type="ECO:0000256" key="6">
    <source>
        <dbReference type="ARBA" id="ARBA00023136"/>
    </source>
</evidence>
<comment type="subcellular location">
    <subcellularLocation>
        <location evidence="1">Cell membrane</location>
        <topology evidence="1">Multi-pass membrane protein</topology>
    </subcellularLocation>
</comment>
<evidence type="ECO:0000256" key="2">
    <source>
        <dbReference type="ARBA" id="ARBA00011006"/>
    </source>
</evidence>
<dbReference type="PANTHER" id="PTHR33884:SF3">
    <property type="entry name" value="UPF0410 PROTEIN YMGE"/>
    <property type="match status" value="1"/>
</dbReference>
<dbReference type="EMBL" id="BJTG01000003">
    <property type="protein sequence ID" value="GEJ56903.1"/>
    <property type="molecule type" value="Genomic_DNA"/>
</dbReference>
<evidence type="ECO:0000256" key="7">
    <source>
        <dbReference type="SAM" id="Phobius"/>
    </source>
</evidence>
<dbReference type="Proteomes" id="UP000503640">
    <property type="component" value="Unassembled WGS sequence"/>
</dbReference>